<dbReference type="SUPFAM" id="SSF48619">
    <property type="entry name" value="Phospholipase A2, PLA2"/>
    <property type="match status" value="1"/>
</dbReference>
<dbReference type="GO" id="GO:0050482">
    <property type="term" value="P:arachidonate secretion"/>
    <property type="evidence" value="ECO:0007669"/>
    <property type="project" value="InterPro"/>
</dbReference>
<dbReference type="Ensembl" id="ENSSSCT00070017139.1">
    <property type="protein sequence ID" value="ENSSSCP00070014185.1"/>
    <property type="gene ID" value="ENSSSCG00070008848.1"/>
</dbReference>
<proteinExistence type="predicted"/>
<dbReference type="PROSITE" id="PS00119">
    <property type="entry name" value="PA2_ASP"/>
    <property type="match status" value="1"/>
</dbReference>
<reference evidence="1" key="2">
    <citation type="submission" date="2025-08" db="UniProtKB">
        <authorList>
            <consortium name="Ensembl"/>
        </authorList>
    </citation>
    <scope>IDENTIFICATION</scope>
</reference>
<dbReference type="AlphaFoldDB" id="A0A4X1TCZ4"/>
<dbReference type="InterPro" id="IPR033112">
    <property type="entry name" value="PLA2_Asp_AS"/>
</dbReference>
<reference evidence="2" key="1">
    <citation type="submission" date="2017-08" db="EMBL/GenBank/DDBJ databases">
        <title>USMARCv1.0.</title>
        <authorList>
            <person name="Hannum G.I."/>
            <person name="Koren S."/>
            <person name="Schroeder S.G."/>
            <person name="Chin S.C."/>
            <person name="Nonneman D.J."/>
            <person name="Becker S.A."/>
            <person name="Rosen B.D."/>
            <person name="Bickhart D.M."/>
            <person name="Putnam N.H."/>
            <person name="Green R.E."/>
            <person name="Tuggle C.K."/>
            <person name="Liu H."/>
            <person name="Rohrer G.A."/>
            <person name="Warr A."/>
            <person name="Hall R."/>
            <person name="Kim K."/>
            <person name="Hume D.A."/>
            <person name="Talbot R."/>
            <person name="Chow W."/>
            <person name="Howe K."/>
            <person name="Schwartz A.S."/>
            <person name="Watson M."/>
            <person name="Archibald A.L."/>
            <person name="Phillippy A.M."/>
            <person name="Smith T.P.L."/>
        </authorList>
    </citation>
    <scope>NUCLEOTIDE SEQUENCE [LARGE SCALE GENOMIC DNA]</scope>
</reference>
<dbReference type="Proteomes" id="UP000314985">
    <property type="component" value="Unassembled WGS sequence"/>
</dbReference>
<protein>
    <submittedName>
        <fullName evidence="1">Uncharacterized protein</fullName>
    </submittedName>
</protein>
<dbReference type="Gene3D" id="1.20.90.10">
    <property type="entry name" value="Phospholipase A2 domain"/>
    <property type="match status" value="1"/>
</dbReference>
<accession>A0A4X1TCZ4</accession>
<dbReference type="GO" id="GO:0006644">
    <property type="term" value="P:phospholipid metabolic process"/>
    <property type="evidence" value="ECO:0007669"/>
    <property type="project" value="InterPro"/>
</dbReference>
<organism evidence="1 2">
    <name type="scientific">Sus scrofa</name>
    <name type="common">Pig</name>
    <dbReference type="NCBI Taxonomy" id="9823"/>
    <lineage>
        <taxon>Eukaryota</taxon>
        <taxon>Metazoa</taxon>
        <taxon>Chordata</taxon>
        <taxon>Craniata</taxon>
        <taxon>Vertebrata</taxon>
        <taxon>Euteleostomi</taxon>
        <taxon>Mammalia</taxon>
        <taxon>Eutheria</taxon>
        <taxon>Laurasiatheria</taxon>
        <taxon>Artiodactyla</taxon>
        <taxon>Suina</taxon>
        <taxon>Suidae</taxon>
        <taxon>Sus</taxon>
    </lineage>
</organism>
<dbReference type="InterPro" id="IPR036444">
    <property type="entry name" value="PLipase_A2_dom_sf"/>
</dbReference>
<evidence type="ECO:0000313" key="1">
    <source>
        <dbReference type="Ensembl" id="ENSSSCP00070014185.1"/>
    </source>
</evidence>
<dbReference type="GO" id="GO:0004623">
    <property type="term" value="F:phospholipase A2 activity"/>
    <property type="evidence" value="ECO:0007669"/>
    <property type="project" value="InterPro"/>
</dbReference>
<sequence length="135" mass="14780">MQGFNTDAEAKRHMDLGLPSESTSLATSVSFSVKLGQTSPPSGLASMMEITSELSPGCNLWPSCLQLDWFILRSLQVPALTSLSPLLLGPAQDKCQELMCKCDQAVAYCLAQTKYTIKYLFYPGFLCEKDSPKCD</sequence>
<name>A0A4X1TCZ4_PIG</name>
<evidence type="ECO:0000313" key="2">
    <source>
        <dbReference type="Proteomes" id="UP000314985"/>
    </source>
</evidence>